<feature type="binding site" evidence="7">
    <location>
        <position position="230"/>
    </location>
    <ligand>
        <name>substrate</name>
    </ligand>
</feature>
<feature type="binding site" evidence="7">
    <location>
        <position position="173"/>
    </location>
    <ligand>
        <name>substrate</name>
    </ligand>
</feature>
<comment type="caution">
    <text evidence="11">The sequence shown here is derived from an EMBL/GenBank/DDBJ whole genome shotgun (WGS) entry which is preliminary data.</text>
</comment>
<dbReference type="PANTHER" id="PTHR23429:SF0">
    <property type="entry name" value="GLUCOSE-6-PHOSPHATE 1-DEHYDROGENASE"/>
    <property type="match status" value="1"/>
</dbReference>
<proteinExistence type="inferred from homology"/>
<evidence type="ECO:0000256" key="4">
    <source>
        <dbReference type="ARBA" id="ARBA00022857"/>
    </source>
</evidence>
<dbReference type="InterPro" id="IPR022675">
    <property type="entry name" value="G6P_DH_C"/>
</dbReference>
<dbReference type="InterPro" id="IPR001282">
    <property type="entry name" value="G6P_DH"/>
</dbReference>
<feature type="active site" description="Proton acceptor" evidence="7">
    <location>
        <position position="235"/>
    </location>
</feature>
<sequence length="485" mass="52605">MSAPAGDVLVLFGITGDLAKKMIIPALYRLTTRGELTVPVLGVALTDWDDDRLRAHMADCVRAVEGQVDEAALDRLQRSTHLVAGNYTDPAVFTRLADAITAQAGPTAFAVHYLAVPPSLFGTVADGLAGVGLHTRSRLVVEKPFGRDLASARALQALLAKHYPEDRIFRVDHFLGKEPVEDLLVLRFANTLLEPLWNRQWIDRFEITMAEDFDVADRGSFYDAVGTVRDVVQNHLLQVMAYLLMDAPLSDAADDQRDAKARLLRAVRRLDPAEVVRGRYDGYLDTPGVAADSTTETLVAATFHVDDWRWAGVPVHLRAGKALPETLLDIVAVLRPPPRALFSGGTGTMPPDRVRLRLQPRAGITISLLAKQPGRGDVPTEIPLAVDFREVLGPVHAPYERIFGDALAGDPAHFARMDTIEQAWRIVEPILDPATAPAPYPRGSWGPEAAERVPGPDGWVPLPPAAPAAASTPASRAVPEGALAR</sequence>
<evidence type="ECO:0000259" key="9">
    <source>
        <dbReference type="Pfam" id="PF00479"/>
    </source>
</evidence>
<accession>A0ABP8WWC3</accession>
<dbReference type="InterPro" id="IPR022674">
    <property type="entry name" value="G6P_DH_NAD-bd"/>
</dbReference>
<evidence type="ECO:0000256" key="2">
    <source>
        <dbReference type="ARBA" id="ARBA00009975"/>
    </source>
</evidence>
<dbReference type="Pfam" id="PF02781">
    <property type="entry name" value="G6PD_C"/>
    <property type="match status" value="1"/>
</dbReference>
<feature type="region of interest" description="Disordered" evidence="8">
    <location>
        <begin position="438"/>
        <end position="485"/>
    </location>
</feature>
<dbReference type="Proteomes" id="UP001500325">
    <property type="component" value="Unassembled WGS sequence"/>
</dbReference>
<comment type="function">
    <text evidence="7">Catalyzes the oxidation of glucose 6-phosphate to 6-phosphogluconolactone.</text>
</comment>
<keyword evidence="5 7" id="KW-0560">Oxidoreductase</keyword>
<keyword evidence="6 7" id="KW-0119">Carbohydrate metabolism</keyword>
<feature type="binding site" evidence="7">
    <location>
        <position position="143"/>
    </location>
    <ligand>
        <name>NADP(+)</name>
        <dbReference type="ChEBI" id="CHEBI:58349"/>
    </ligand>
</feature>
<feature type="domain" description="Glucose-6-phosphate dehydrogenase C-terminal" evidence="10">
    <location>
        <begin position="184"/>
        <end position="453"/>
    </location>
</feature>
<evidence type="ECO:0000313" key="12">
    <source>
        <dbReference type="Proteomes" id="UP001500325"/>
    </source>
</evidence>
<evidence type="ECO:0000256" key="6">
    <source>
        <dbReference type="ARBA" id="ARBA00023277"/>
    </source>
</evidence>
<dbReference type="NCBIfam" id="NF009492">
    <property type="entry name" value="PRK12853.1-3"/>
    <property type="match status" value="1"/>
</dbReference>
<dbReference type="PROSITE" id="PS00069">
    <property type="entry name" value="G6P_DEHYDROGENASE"/>
    <property type="match status" value="1"/>
</dbReference>
<dbReference type="SUPFAM" id="SSF55347">
    <property type="entry name" value="Glyceraldehyde-3-phosphate dehydrogenase-like, C-terminal domain"/>
    <property type="match status" value="1"/>
</dbReference>
<dbReference type="PANTHER" id="PTHR23429">
    <property type="entry name" value="GLUCOSE-6-PHOSPHATE 1-DEHYDROGENASE G6PD"/>
    <property type="match status" value="1"/>
</dbReference>
<protein>
    <recommendedName>
        <fullName evidence="7">Glucose-6-phosphate 1-dehydrogenase</fullName>
        <shortName evidence="7">G6PD</shortName>
        <ecNumber evidence="7">1.1.1.49</ecNumber>
    </recommendedName>
</protein>
<keyword evidence="4 7" id="KW-0521">NADP</keyword>
<organism evidence="11 12">
    <name type="scientific">Pseudonocardia yuanmonensis</name>
    <dbReference type="NCBI Taxonomy" id="1095914"/>
    <lineage>
        <taxon>Bacteria</taxon>
        <taxon>Bacillati</taxon>
        <taxon>Actinomycetota</taxon>
        <taxon>Actinomycetes</taxon>
        <taxon>Pseudonocardiales</taxon>
        <taxon>Pseudonocardiaceae</taxon>
        <taxon>Pseudonocardia</taxon>
    </lineage>
</organism>
<feature type="domain" description="Glucose-6-phosphate dehydrogenase NAD-binding" evidence="9">
    <location>
        <begin position="10"/>
        <end position="181"/>
    </location>
</feature>
<dbReference type="HAMAP" id="MF_00966">
    <property type="entry name" value="G6PD"/>
    <property type="match status" value="1"/>
</dbReference>
<dbReference type="PRINTS" id="PR00079">
    <property type="entry name" value="G6PDHDRGNASE"/>
</dbReference>
<reference evidence="12" key="1">
    <citation type="journal article" date="2019" name="Int. J. Syst. Evol. Microbiol.">
        <title>The Global Catalogue of Microorganisms (GCM) 10K type strain sequencing project: providing services to taxonomists for standard genome sequencing and annotation.</title>
        <authorList>
            <consortium name="The Broad Institute Genomics Platform"/>
            <consortium name="The Broad Institute Genome Sequencing Center for Infectious Disease"/>
            <person name="Wu L."/>
            <person name="Ma J."/>
        </authorList>
    </citation>
    <scope>NUCLEOTIDE SEQUENCE [LARGE SCALE GENOMIC DNA]</scope>
    <source>
        <strain evidence="12">JCM 18055</strain>
    </source>
</reference>
<comment type="catalytic activity">
    <reaction evidence="7">
        <text>D-glucose 6-phosphate + NADP(+) = 6-phospho-D-glucono-1,5-lactone + NADPH + H(+)</text>
        <dbReference type="Rhea" id="RHEA:15841"/>
        <dbReference type="ChEBI" id="CHEBI:15378"/>
        <dbReference type="ChEBI" id="CHEBI:57783"/>
        <dbReference type="ChEBI" id="CHEBI:57955"/>
        <dbReference type="ChEBI" id="CHEBI:58349"/>
        <dbReference type="ChEBI" id="CHEBI:61548"/>
        <dbReference type="EC" id="1.1.1.49"/>
    </reaction>
</comment>
<dbReference type="EC" id="1.1.1.49" evidence="7"/>
<evidence type="ECO:0000256" key="5">
    <source>
        <dbReference type="ARBA" id="ARBA00023002"/>
    </source>
</evidence>
<dbReference type="InterPro" id="IPR019796">
    <property type="entry name" value="G6P_DH_AS"/>
</dbReference>
<dbReference type="Gene3D" id="3.40.50.720">
    <property type="entry name" value="NAD(P)-binding Rossmann-like Domain"/>
    <property type="match status" value="1"/>
</dbReference>
<feature type="compositionally biased region" description="Low complexity" evidence="8">
    <location>
        <begin position="467"/>
        <end position="479"/>
    </location>
</feature>
<feature type="binding site" evidence="7">
    <location>
        <position position="321"/>
    </location>
    <ligand>
        <name>substrate</name>
    </ligand>
</feature>
<evidence type="ECO:0000259" key="10">
    <source>
        <dbReference type="Pfam" id="PF02781"/>
    </source>
</evidence>
<keyword evidence="3 7" id="KW-0313">Glucose metabolism</keyword>
<feature type="binding site" evidence="7">
    <location>
        <position position="177"/>
    </location>
    <ligand>
        <name>substrate</name>
    </ligand>
</feature>
<evidence type="ECO:0000313" key="11">
    <source>
        <dbReference type="EMBL" id="GAA4696105.1"/>
    </source>
</evidence>
<dbReference type="InterPro" id="IPR036291">
    <property type="entry name" value="NAD(P)-bd_dom_sf"/>
</dbReference>
<evidence type="ECO:0000256" key="1">
    <source>
        <dbReference type="ARBA" id="ARBA00004937"/>
    </source>
</evidence>
<gene>
    <name evidence="11" type="primary">zwf_3</name>
    <name evidence="7" type="synonym">zwf</name>
    <name evidence="11" type="ORF">GCM10023215_37590</name>
</gene>
<feature type="binding site" evidence="7">
    <location>
        <position position="211"/>
    </location>
    <ligand>
        <name>substrate</name>
    </ligand>
</feature>
<comment type="similarity">
    <text evidence="2 7">Belongs to the glucose-6-phosphate dehydrogenase family.</text>
</comment>
<dbReference type="Gene3D" id="3.30.360.10">
    <property type="entry name" value="Dihydrodipicolinate Reductase, domain 2"/>
    <property type="match status" value="1"/>
</dbReference>
<keyword evidence="12" id="KW-1185">Reference proteome</keyword>
<evidence type="ECO:0000256" key="3">
    <source>
        <dbReference type="ARBA" id="ARBA00022526"/>
    </source>
</evidence>
<dbReference type="SUPFAM" id="SSF51735">
    <property type="entry name" value="NAD(P)-binding Rossmann-fold domains"/>
    <property type="match status" value="1"/>
</dbReference>
<comment type="pathway">
    <text evidence="1 7">Carbohydrate degradation; pentose phosphate pathway; D-ribulose 5-phosphate from D-glucose 6-phosphate (oxidative stage): step 1/3.</text>
</comment>
<dbReference type="NCBIfam" id="TIGR00871">
    <property type="entry name" value="zwf"/>
    <property type="match status" value="1"/>
</dbReference>
<dbReference type="PIRSF" id="PIRSF000110">
    <property type="entry name" value="G6PD"/>
    <property type="match status" value="1"/>
</dbReference>
<evidence type="ECO:0000256" key="7">
    <source>
        <dbReference type="HAMAP-Rule" id="MF_00966"/>
    </source>
</evidence>
<dbReference type="Pfam" id="PF00479">
    <property type="entry name" value="G6PD_N"/>
    <property type="match status" value="1"/>
</dbReference>
<name>A0ABP8WWC3_9PSEU</name>
<evidence type="ECO:0000256" key="8">
    <source>
        <dbReference type="SAM" id="MobiDB-lite"/>
    </source>
</evidence>
<dbReference type="RefSeq" id="WP_345381886.1">
    <property type="nucleotide sequence ID" value="NZ_BAABIC010000012.1"/>
</dbReference>
<comment type="caution">
    <text evidence="7">Lacks conserved residue(s) required for the propagation of feature annotation.</text>
</comment>
<dbReference type="EMBL" id="BAABIC010000012">
    <property type="protein sequence ID" value="GAA4696105.1"/>
    <property type="molecule type" value="Genomic_DNA"/>
</dbReference>